<dbReference type="GO" id="GO:0005506">
    <property type="term" value="F:iron ion binding"/>
    <property type="evidence" value="ECO:0007669"/>
    <property type="project" value="InterPro"/>
</dbReference>
<comment type="caution">
    <text evidence="11">The sequence shown here is derived from an EMBL/GenBank/DDBJ whole genome shotgun (WGS) entry which is preliminary data.</text>
</comment>
<evidence type="ECO:0000256" key="10">
    <source>
        <dbReference type="RuleBase" id="RU000461"/>
    </source>
</evidence>
<dbReference type="AlphaFoldDB" id="A0A8H7EWC8"/>
<dbReference type="GO" id="GO:0004497">
    <property type="term" value="F:monooxygenase activity"/>
    <property type="evidence" value="ECO:0007669"/>
    <property type="project" value="UniProtKB-KW"/>
</dbReference>
<keyword evidence="7 9" id="KW-0408">Iron</keyword>
<keyword evidence="8 10" id="KW-0503">Monooxygenase</keyword>
<protein>
    <recommendedName>
        <fullName evidence="13">Cytochrome P450</fullName>
    </recommendedName>
</protein>
<evidence type="ECO:0000256" key="1">
    <source>
        <dbReference type="ARBA" id="ARBA00001971"/>
    </source>
</evidence>
<sequence length="508" mass="56962">MANSVVDILSQPQSIAIVLLSVALLGFIHKRLTRLNNLPLPPGPPAESWILGNTIPKVYSYRKFEEWTKEYGPVFKLRQGFNTIFVVGRIEAAVDIMEKEGAITIDRPRSIAVGETLSGGMRLLLTPAGERFKKMRRALHAHLQPKTILAYTPTLMKAARQHIMDILDDPSRHQDHAKRYAAAVVMTLAYGKYPKSYYDPIVLAVNRCLTRLGNNMRIAYWKVDTWPFLRYVPGYLKELQDGHKEELDLFKGQLIEVREKLNSGEEVPQSFGKYLIERQNELELSDGEAAYLAGSLFGAGSDTTASVISVAVMASACYPEAAEKVKEELDAVIGKERPPAASDQESLPQTMAFVTEVLRWRPVTAGGFPHKSTKDIIWRGYFIPAGSTVVGNVWAVNRDPQYFPEPESFNPQRWLTSEGKLRDDIKAYPFGFGRRICPGQHIAVASIFLNTALIQWAFNVRADPDHPIDTLAFTESANAHPQPFNVIFEPRAAKNFEGIRELMEDYGA</sequence>
<evidence type="ECO:0000256" key="8">
    <source>
        <dbReference type="ARBA" id="ARBA00023033"/>
    </source>
</evidence>
<dbReference type="Gene3D" id="1.10.630.10">
    <property type="entry name" value="Cytochrome P450"/>
    <property type="match status" value="1"/>
</dbReference>
<dbReference type="SUPFAM" id="SSF48264">
    <property type="entry name" value="Cytochrome P450"/>
    <property type="match status" value="1"/>
</dbReference>
<dbReference type="InterPro" id="IPR050364">
    <property type="entry name" value="Cytochrome_P450_fung"/>
</dbReference>
<dbReference type="OMA" id="ALHWIVL"/>
<comment type="similarity">
    <text evidence="3 10">Belongs to the cytochrome P450 family.</text>
</comment>
<proteinExistence type="inferred from homology"/>
<dbReference type="InterPro" id="IPR017972">
    <property type="entry name" value="Cyt_P450_CS"/>
</dbReference>
<dbReference type="PROSITE" id="PS00086">
    <property type="entry name" value="CYTOCHROME_P450"/>
    <property type="match status" value="1"/>
</dbReference>
<keyword evidence="5 9" id="KW-0479">Metal-binding</keyword>
<dbReference type="PANTHER" id="PTHR46300">
    <property type="entry name" value="P450, PUTATIVE (EUROFUNG)-RELATED-RELATED"/>
    <property type="match status" value="1"/>
</dbReference>
<dbReference type="PRINTS" id="PR00385">
    <property type="entry name" value="P450"/>
</dbReference>
<evidence type="ECO:0000256" key="9">
    <source>
        <dbReference type="PIRSR" id="PIRSR602401-1"/>
    </source>
</evidence>
<dbReference type="EMBL" id="JABXXO010000014">
    <property type="protein sequence ID" value="KAF7760974.1"/>
    <property type="molecule type" value="Genomic_DNA"/>
</dbReference>
<reference evidence="11 12" key="1">
    <citation type="journal article" name="Sci. Rep.">
        <title>Telomere-to-telomere assembled and centromere annotated genomes of the two main subspecies of the button mushroom Agaricus bisporus reveal especially polymorphic chromosome ends.</title>
        <authorList>
            <person name="Sonnenberg A.S.M."/>
            <person name="Sedaghat-Telgerd N."/>
            <person name="Lavrijssen B."/>
            <person name="Ohm R.A."/>
            <person name="Hendrickx P.M."/>
            <person name="Scholtmeijer K."/>
            <person name="Baars J.J.P."/>
            <person name="van Peer A."/>
        </authorList>
    </citation>
    <scope>NUCLEOTIDE SEQUENCE [LARGE SCALE GENOMIC DNA]</scope>
    <source>
        <strain evidence="11 12">H119_p4</strain>
    </source>
</reference>
<comment type="cofactor">
    <cofactor evidence="1 9">
        <name>heme</name>
        <dbReference type="ChEBI" id="CHEBI:30413"/>
    </cofactor>
</comment>
<evidence type="ECO:0000256" key="7">
    <source>
        <dbReference type="ARBA" id="ARBA00023004"/>
    </source>
</evidence>
<evidence type="ECO:0000256" key="3">
    <source>
        <dbReference type="ARBA" id="ARBA00010617"/>
    </source>
</evidence>
<evidence type="ECO:0000313" key="12">
    <source>
        <dbReference type="Proteomes" id="UP000629468"/>
    </source>
</evidence>
<feature type="binding site" description="axial binding residue" evidence="9">
    <location>
        <position position="437"/>
    </location>
    <ligand>
        <name>heme</name>
        <dbReference type="ChEBI" id="CHEBI:30413"/>
    </ligand>
    <ligandPart>
        <name>Fe</name>
        <dbReference type="ChEBI" id="CHEBI:18248"/>
    </ligandPart>
</feature>
<dbReference type="PRINTS" id="PR00463">
    <property type="entry name" value="EP450I"/>
</dbReference>
<gene>
    <name evidence="11" type="ORF">Agabi119p4_10383</name>
</gene>
<evidence type="ECO:0008006" key="13">
    <source>
        <dbReference type="Google" id="ProtNLM"/>
    </source>
</evidence>
<evidence type="ECO:0000313" key="11">
    <source>
        <dbReference type="EMBL" id="KAF7760974.1"/>
    </source>
</evidence>
<comment type="pathway">
    <text evidence="2">Secondary metabolite biosynthesis.</text>
</comment>
<dbReference type="Pfam" id="PF00067">
    <property type="entry name" value="p450"/>
    <property type="match status" value="1"/>
</dbReference>
<dbReference type="GO" id="GO:0020037">
    <property type="term" value="F:heme binding"/>
    <property type="evidence" value="ECO:0007669"/>
    <property type="project" value="InterPro"/>
</dbReference>
<evidence type="ECO:0000256" key="4">
    <source>
        <dbReference type="ARBA" id="ARBA00022617"/>
    </source>
</evidence>
<dbReference type="GO" id="GO:0016705">
    <property type="term" value="F:oxidoreductase activity, acting on paired donors, with incorporation or reduction of molecular oxygen"/>
    <property type="evidence" value="ECO:0007669"/>
    <property type="project" value="InterPro"/>
</dbReference>
<dbReference type="InterPro" id="IPR001128">
    <property type="entry name" value="Cyt_P450"/>
</dbReference>
<name>A0A8H7EWC8_AGABI</name>
<keyword evidence="4 9" id="KW-0349">Heme</keyword>
<keyword evidence="6 10" id="KW-0560">Oxidoreductase</keyword>
<evidence type="ECO:0000256" key="5">
    <source>
        <dbReference type="ARBA" id="ARBA00022723"/>
    </source>
</evidence>
<dbReference type="InterPro" id="IPR002401">
    <property type="entry name" value="Cyt_P450_E_grp-I"/>
</dbReference>
<evidence type="ECO:0000256" key="6">
    <source>
        <dbReference type="ARBA" id="ARBA00023002"/>
    </source>
</evidence>
<evidence type="ECO:0000256" key="2">
    <source>
        <dbReference type="ARBA" id="ARBA00005179"/>
    </source>
</evidence>
<dbReference type="Proteomes" id="UP000629468">
    <property type="component" value="Unassembled WGS sequence"/>
</dbReference>
<dbReference type="InterPro" id="IPR036396">
    <property type="entry name" value="Cyt_P450_sf"/>
</dbReference>
<dbReference type="CDD" id="cd11065">
    <property type="entry name" value="CYP64-like"/>
    <property type="match status" value="1"/>
</dbReference>
<dbReference type="PANTHER" id="PTHR46300:SF1">
    <property type="entry name" value="P450, PUTATIVE (EUROFUNG)-RELATED"/>
    <property type="match status" value="1"/>
</dbReference>
<accession>A0A8H7EWC8</accession>
<organism evidence="11 12">
    <name type="scientific">Agaricus bisporus var. burnettii</name>
    <dbReference type="NCBI Taxonomy" id="192524"/>
    <lineage>
        <taxon>Eukaryota</taxon>
        <taxon>Fungi</taxon>
        <taxon>Dikarya</taxon>
        <taxon>Basidiomycota</taxon>
        <taxon>Agaricomycotina</taxon>
        <taxon>Agaricomycetes</taxon>
        <taxon>Agaricomycetidae</taxon>
        <taxon>Agaricales</taxon>
        <taxon>Agaricineae</taxon>
        <taxon>Agaricaceae</taxon>
        <taxon>Agaricus</taxon>
    </lineage>
</organism>